<organism evidence="6 7">
    <name type="scientific">Trypanosoma equiperdum</name>
    <dbReference type="NCBI Taxonomy" id="5694"/>
    <lineage>
        <taxon>Eukaryota</taxon>
        <taxon>Discoba</taxon>
        <taxon>Euglenozoa</taxon>
        <taxon>Kinetoplastea</taxon>
        <taxon>Metakinetoplastina</taxon>
        <taxon>Trypanosomatida</taxon>
        <taxon>Trypanosomatidae</taxon>
        <taxon>Trypanosoma</taxon>
    </lineage>
</organism>
<evidence type="ECO:0000256" key="4">
    <source>
        <dbReference type="SAM" id="MobiDB-lite"/>
    </source>
</evidence>
<name>A0A1G4IAC8_TRYEQ</name>
<evidence type="ECO:0000259" key="5">
    <source>
        <dbReference type="PROSITE" id="PS50076"/>
    </source>
</evidence>
<dbReference type="InterPro" id="IPR011990">
    <property type="entry name" value="TPR-like_helical_dom_sf"/>
</dbReference>
<feature type="repeat" description="TPR" evidence="3">
    <location>
        <begin position="542"/>
        <end position="575"/>
    </location>
</feature>
<feature type="compositionally biased region" description="Low complexity" evidence="4">
    <location>
        <begin position="15"/>
        <end position="26"/>
    </location>
</feature>
<keyword evidence="2 3" id="KW-0802">TPR repeat</keyword>
<dbReference type="Pfam" id="PF00515">
    <property type="entry name" value="TPR_1"/>
    <property type="match status" value="1"/>
</dbReference>
<dbReference type="AlphaFoldDB" id="A0A1G4IAC8"/>
<dbReference type="SMART" id="SM00028">
    <property type="entry name" value="TPR"/>
    <property type="match status" value="6"/>
</dbReference>
<evidence type="ECO:0000256" key="1">
    <source>
        <dbReference type="ARBA" id="ARBA00022737"/>
    </source>
</evidence>
<dbReference type="EMBL" id="CZPT02001151">
    <property type="protein sequence ID" value="SCU69113.1"/>
    <property type="molecule type" value="Genomic_DNA"/>
</dbReference>
<reference evidence="6" key="1">
    <citation type="submission" date="2016-09" db="EMBL/GenBank/DDBJ databases">
        <authorList>
            <person name="Hebert L."/>
            <person name="Moumen B."/>
        </authorList>
    </citation>
    <scope>NUCLEOTIDE SEQUENCE [LARGE SCALE GENOMIC DNA]</scope>
    <source>
        <strain evidence="6">OVI</strain>
    </source>
</reference>
<dbReference type="InterPro" id="IPR013105">
    <property type="entry name" value="TPR_2"/>
</dbReference>
<gene>
    <name evidence="6" type="ORF">TEOVI_000067000</name>
</gene>
<accession>A0A1G4IAC8</accession>
<dbReference type="PROSITE" id="PS50076">
    <property type="entry name" value="DNAJ_2"/>
    <property type="match status" value="1"/>
</dbReference>
<dbReference type="SMART" id="SM00271">
    <property type="entry name" value="DnaJ"/>
    <property type="match status" value="1"/>
</dbReference>
<dbReference type="InterPro" id="IPR019734">
    <property type="entry name" value="TPR_rpt"/>
</dbReference>
<dbReference type="PANTHER" id="PTHR44200:SF2">
    <property type="entry name" value="CHAPERONE PROTEIN DNAJ, PUTATIVE-RELATED"/>
    <property type="match status" value="1"/>
</dbReference>
<dbReference type="CDD" id="cd06257">
    <property type="entry name" value="DnaJ"/>
    <property type="match status" value="1"/>
</dbReference>
<sequence>METTCKEDVPQVRFPSPTSSKSMTTSPQKLSILGDITAEPLSARRSFNDVSKVREPDGRWCRKFLSTYFRCELCQNVVTDPVQILPNVLLVCRRCALSRRVPSKDLQELPVSLTRAFEDLYEGQREVQLPSASRMSEIGRASTTSDEAICKRRMVRVKRPDAVQEGSDHSQTFPLAASINGTLNASGRSSVPLLLNKALCELENKEYCMRVEIESAEASGALELKKSYNSDMRKITARSCGTSKTLKTDADQKYEQAEYTLALELYTKAIELQPRDRLTRLTALYGNRSSAYFMAMRYAECIADCMKVVELDPNNVKLFARAAKAAAIMGDLTAAVSHMESIPEERVTPNIISEREKYKNGLDTYKRAESSFGKSDSDDAWQMLVAQFSDTIFFRIRYAESLQNQKRFLKAVEVLDVVPQERRTPKLLYIMAACLFMCGFEHFDKARTCLEDVQQLDENCAQLLKVLNIVDEGKQKGNQYFQQKKFVAAMEHYTTAIGAAVNNNQILRILYCNRAASYKEVGKYREAIEDCTRTIQLDPAFSKAYARRARCHQALSDFASAIRDFKAAIKYDPNDQELPRELRSCEQSMAKEGERERDYYYVLGVSRNATEREIKARYRELSLRWHPDKCMSLPEEERVVAERKFKIIVEAHTTLIDAVKRRDYDLKMEKERLTRSGGFGGFNGYSSETFRGHSNRFRQGSSGFW</sequence>
<evidence type="ECO:0000313" key="7">
    <source>
        <dbReference type="Proteomes" id="UP000195570"/>
    </source>
</evidence>
<dbReference type="Pfam" id="PF07719">
    <property type="entry name" value="TPR_2"/>
    <property type="match status" value="1"/>
</dbReference>
<feature type="repeat" description="TPR" evidence="3">
    <location>
        <begin position="508"/>
        <end position="541"/>
    </location>
</feature>
<evidence type="ECO:0000256" key="2">
    <source>
        <dbReference type="ARBA" id="ARBA00022803"/>
    </source>
</evidence>
<dbReference type="PROSITE" id="PS50005">
    <property type="entry name" value="TPR"/>
    <property type="match status" value="3"/>
</dbReference>
<dbReference type="FunFam" id="1.25.40.10:FF:000786">
    <property type="entry name" value="TPR-repeat-containing chaperone protein DNAJ"/>
    <property type="match status" value="1"/>
</dbReference>
<dbReference type="GeneID" id="92374610"/>
<feature type="repeat" description="TPR" evidence="3">
    <location>
        <begin position="243"/>
        <end position="276"/>
    </location>
</feature>
<dbReference type="RefSeq" id="XP_067080143.1">
    <property type="nucleotide sequence ID" value="XM_067224042.1"/>
</dbReference>
<dbReference type="InterPro" id="IPR001623">
    <property type="entry name" value="DnaJ_domain"/>
</dbReference>
<evidence type="ECO:0000256" key="3">
    <source>
        <dbReference type="PROSITE-ProRule" id="PRU00339"/>
    </source>
</evidence>
<dbReference type="SUPFAM" id="SSF48452">
    <property type="entry name" value="TPR-like"/>
    <property type="match status" value="2"/>
</dbReference>
<comment type="caution">
    <text evidence="6">The sequence shown here is derived from an EMBL/GenBank/DDBJ whole genome shotgun (WGS) entry which is preliminary data.</text>
</comment>
<dbReference type="FunFam" id="1.25.40.10:FF:000673">
    <property type="entry name" value="TPR-repeat-containing chaperone protein DNAJ"/>
    <property type="match status" value="1"/>
</dbReference>
<dbReference type="SUPFAM" id="SSF46565">
    <property type="entry name" value="Chaperone J-domain"/>
    <property type="match status" value="1"/>
</dbReference>
<dbReference type="Proteomes" id="UP000195570">
    <property type="component" value="Unassembled WGS sequence"/>
</dbReference>
<dbReference type="VEuPathDB" id="TriTrypDB:TEOVI_000067000"/>
<dbReference type="InterPro" id="IPR052758">
    <property type="entry name" value="SRC_co-chaperone"/>
</dbReference>
<protein>
    <submittedName>
        <fullName evidence="6">TPR-repeat-containing chaperone protein DNAJ, putative</fullName>
    </submittedName>
</protein>
<dbReference type="PANTHER" id="PTHR44200">
    <property type="entry name" value="DNAJ HOMOLOG SUBFAMILY C MEMBER 7"/>
    <property type="match status" value="1"/>
</dbReference>
<dbReference type="InterPro" id="IPR036869">
    <property type="entry name" value="J_dom_sf"/>
</dbReference>
<feature type="domain" description="J" evidence="5">
    <location>
        <begin position="598"/>
        <end position="668"/>
    </location>
</feature>
<dbReference type="Gene3D" id="1.25.40.10">
    <property type="entry name" value="Tetratricopeptide repeat domain"/>
    <property type="match status" value="2"/>
</dbReference>
<dbReference type="PRINTS" id="PR00625">
    <property type="entry name" value="JDOMAIN"/>
</dbReference>
<keyword evidence="1" id="KW-0677">Repeat</keyword>
<proteinExistence type="predicted"/>
<evidence type="ECO:0000313" key="6">
    <source>
        <dbReference type="EMBL" id="SCU69113.1"/>
    </source>
</evidence>
<dbReference type="Pfam" id="PF00226">
    <property type="entry name" value="DnaJ"/>
    <property type="match status" value="1"/>
</dbReference>
<feature type="region of interest" description="Disordered" evidence="4">
    <location>
        <begin position="1"/>
        <end position="26"/>
    </location>
</feature>
<keyword evidence="7" id="KW-1185">Reference proteome</keyword>
<feature type="compositionally biased region" description="Basic and acidic residues" evidence="4">
    <location>
        <begin position="1"/>
        <end position="10"/>
    </location>
</feature>
<dbReference type="Gene3D" id="1.10.287.110">
    <property type="entry name" value="DnaJ domain"/>
    <property type="match status" value="1"/>
</dbReference>